<evidence type="ECO:0000256" key="4">
    <source>
        <dbReference type="ARBA" id="ARBA00022691"/>
    </source>
</evidence>
<evidence type="ECO:0000313" key="10">
    <source>
        <dbReference type="EMBL" id="OGC62912.1"/>
    </source>
</evidence>
<evidence type="ECO:0000256" key="2">
    <source>
        <dbReference type="ARBA" id="ARBA00022485"/>
    </source>
</evidence>
<organism evidence="10 11">
    <name type="scientific">candidate division WWE3 bacterium RIFOXYA2_FULL_46_9</name>
    <dbReference type="NCBI Taxonomy" id="1802636"/>
    <lineage>
        <taxon>Bacteria</taxon>
        <taxon>Katanobacteria</taxon>
    </lineage>
</organism>
<protein>
    <submittedName>
        <fullName evidence="10">Uncharacterized protein</fullName>
    </submittedName>
</protein>
<name>A0A1F4W0G5_UNCKA</name>
<dbReference type="SUPFAM" id="SSF102114">
    <property type="entry name" value="Radical SAM enzymes"/>
    <property type="match status" value="1"/>
</dbReference>
<dbReference type="PANTHER" id="PTHR43020:SF2">
    <property type="entry name" value="MITOCHONDRIAL TRNA METHYLTHIOTRANSFERASE CDK5RAP1"/>
    <property type="match status" value="1"/>
</dbReference>
<dbReference type="GO" id="GO:0035597">
    <property type="term" value="F:tRNA-2-methylthio-N(6)-dimethylallyladenosine(37) synthase activity"/>
    <property type="evidence" value="ECO:0007669"/>
    <property type="project" value="TreeGrafter"/>
</dbReference>
<evidence type="ECO:0000256" key="6">
    <source>
        <dbReference type="ARBA" id="ARBA00023004"/>
    </source>
</evidence>
<dbReference type="SFLD" id="SFLDS00029">
    <property type="entry name" value="Radical_SAM"/>
    <property type="match status" value="1"/>
</dbReference>
<dbReference type="Proteomes" id="UP000176614">
    <property type="component" value="Unassembled WGS sequence"/>
</dbReference>
<comment type="caution">
    <text evidence="10">The sequence shown here is derived from an EMBL/GenBank/DDBJ whole genome shotgun (WGS) entry which is preliminary data.</text>
</comment>
<dbReference type="FunFam" id="3.80.30.20:FF:000001">
    <property type="entry name" value="tRNA-2-methylthio-N(6)-dimethylallyladenosine synthase 2"/>
    <property type="match status" value="1"/>
</dbReference>
<sequence length="375" mass="42453">MTKTYFIKTYGCQANLADSANIAGIFENLGFTPLDLSKKEFKNAKAEDEYVFSSANLVIINSCSVRQKSEDKVYGLGKTLKGMRKKPYIILTGCVVGSACGDRSRYSLDDLKRKVPWVDLFLPTPKTNNLKSVSFGGGHAYVNISTGCDNFCTYCVVPYARGEEISRLKAEILAEFGSYIEQGVTKFTLCGQNVNSWGLAKKQKFKIRAGSNQKLPFANLLRALLKIEGVKEIDFISSNPFDFTSDLVNVLKHPKIKNYIHIAVQSGNNEILKKMNRRHSVEDFIGVVEQIYRVRPRMEIGTDIIVGFPGETREQFMDTVSLVERVHFNVAFISMYSERKGTIAQKTMKDDIPREEKKWRHDFLTKAWKKTAAER</sequence>
<dbReference type="InterPro" id="IPR007197">
    <property type="entry name" value="rSAM"/>
</dbReference>
<evidence type="ECO:0000256" key="1">
    <source>
        <dbReference type="ARBA" id="ARBA00001966"/>
    </source>
</evidence>
<dbReference type="PROSITE" id="PS51449">
    <property type="entry name" value="MTTASE_N"/>
    <property type="match status" value="1"/>
</dbReference>
<keyword evidence="7" id="KW-0411">Iron-sulfur</keyword>
<dbReference type="PROSITE" id="PS51918">
    <property type="entry name" value="RADICAL_SAM"/>
    <property type="match status" value="1"/>
</dbReference>
<dbReference type="InterPro" id="IPR005839">
    <property type="entry name" value="Methylthiotransferase"/>
</dbReference>
<dbReference type="GO" id="GO:0005829">
    <property type="term" value="C:cytosol"/>
    <property type="evidence" value="ECO:0007669"/>
    <property type="project" value="TreeGrafter"/>
</dbReference>
<dbReference type="GO" id="GO:0046872">
    <property type="term" value="F:metal ion binding"/>
    <property type="evidence" value="ECO:0007669"/>
    <property type="project" value="UniProtKB-KW"/>
</dbReference>
<dbReference type="CDD" id="cd01335">
    <property type="entry name" value="Radical_SAM"/>
    <property type="match status" value="1"/>
</dbReference>
<dbReference type="InterPro" id="IPR013848">
    <property type="entry name" value="Methylthiotransferase_N"/>
</dbReference>
<dbReference type="InterPro" id="IPR058240">
    <property type="entry name" value="rSAM_sf"/>
</dbReference>
<dbReference type="NCBIfam" id="TIGR00089">
    <property type="entry name" value="MiaB/RimO family radical SAM methylthiotransferase"/>
    <property type="match status" value="1"/>
</dbReference>
<evidence type="ECO:0000256" key="3">
    <source>
        <dbReference type="ARBA" id="ARBA00022679"/>
    </source>
</evidence>
<dbReference type="Pfam" id="PF04055">
    <property type="entry name" value="Radical_SAM"/>
    <property type="match status" value="1"/>
</dbReference>
<feature type="domain" description="Radical SAM core" evidence="9">
    <location>
        <begin position="134"/>
        <end position="374"/>
    </location>
</feature>
<evidence type="ECO:0000259" key="9">
    <source>
        <dbReference type="PROSITE" id="PS51918"/>
    </source>
</evidence>
<dbReference type="PANTHER" id="PTHR43020">
    <property type="entry name" value="CDK5 REGULATORY SUBUNIT-ASSOCIATED PROTEIN 1"/>
    <property type="match status" value="1"/>
</dbReference>
<dbReference type="InterPro" id="IPR006638">
    <property type="entry name" value="Elp3/MiaA/NifB-like_rSAM"/>
</dbReference>
<dbReference type="Gene3D" id="3.40.50.12160">
    <property type="entry name" value="Methylthiotransferase, N-terminal domain"/>
    <property type="match status" value="1"/>
</dbReference>
<feature type="domain" description="MTTase N-terminal" evidence="8">
    <location>
        <begin position="3"/>
        <end position="143"/>
    </location>
</feature>
<dbReference type="EMBL" id="MEVT01000011">
    <property type="protein sequence ID" value="OGC62912.1"/>
    <property type="molecule type" value="Genomic_DNA"/>
</dbReference>
<dbReference type="InterPro" id="IPR020612">
    <property type="entry name" value="Methylthiotransferase_CS"/>
</dbReference>
<evidence type="ECO:0000256" key="5">
    <source>
        <dbReference type="ARBA" id="ARBA00022723"/>
    </source>
</evidence>
<keyword evidence="5" id="KW-0479">Metal-binding</keyword>
<dbReference type="InterPro" id="IPR038135">
    <property type="entry name" value="Methylthiotransferase_N_sf"/>
</dbReference>
<keyword evidence="6" id="KW-0408">Iron</keyword>
<dbReference type="SFLD" id="SFLDG01082">
    <property type="entry name" value="B12-binding_domain_containing"/>
    <property type="match status" value="1"/>
</dbReference>
<keyword evidence="4" id="KW-0949">S-adenosyl-L-methionine</keyword>
<dbReference type="AlphaFoldDB" id="A0A1F4W0G5"/>
<evidence type="ECO:0000259" key="8">
    <source>
        <dbReference type="PROSITE" id="PS51449"/>
    </source>
</evidence>
<dbReference type="InterPro" id="IPR023404">
    <property type="entry name" value="rSAM_horseshoe"/>
</dbReference>
<dbReference type="GO" id="GO:0051539">
    <property type="term" value="F:4 iron, 4 sulfur cluster binding"/>
    <property type="evidence" value="ECO:0007669"/>
    <property type="project" value="UniProtKB-KW"/>
</dbReference>
<evidence type="ECO:0000313" key="11">
    <source>
        <dbReference type="Proteomes" id="UP000176614"/>
    </source>
</evidence>
<gene>
    <name evidence="10" type="ORF">A2264_03470</name>
</gene>
<keyword evidence="2" id="KW-0004">4Fe-4S</keyword>
<evidence type="ECO:0000256" key="7">
    <source>
        <dbReference type="ARBA" id="ARBA00023014"/>
    </source>
</evidence>
<reference evidence="10 11" key="1">
    <citation type="journal article" date="2016" name="Nat. Commun.">
        <title>Thousands of microbial genomes shed light on interconnected biogeochemical processes in an aquifer system.</title>
        <authorList>
            <person name="Anantharaman K."/>
            <person name="Brown C.T."/>
            <person name="Hug L.A."/>
            <person name="Sharon I."/>
            <person name="Castelle C.J."/>
            <person name="Probst A.J."/>
            <person name="Thomas B.C."/>
            <person name="Singh A."/>
            <person name="Wilkins M.J."/>
            <person name="Karaoz U."/>
            <person name="Brodie E.L."/>
            <person name="Williams K.H."/>
            <person name="Hubbard S.S."/>
            <person name="Banfield J.F."/>
        </authorList>
    </citation>
    <scope>NUCLEOTIDE SEQUENCE [LARGE SCALE GENOMIC DNA]</scope>
</reference>
<dbReference type="Pfam" id="PF00919">
    <property type="entry name" value="UPF0004"/>
    <property type="match status" value="1"/>
</dbReference>
<accession>A0A1F4W0G5</accession>
<proteinExistence type="predicted"/>
<keyword evidence="3" id="KW-0808">Transferase</keyword>
<comment type="cofactor">
    <cofactor evidence="1">
        <name>[4Fe-4S] cluster</name>
        <dbReference type="ChEBI" id="CHEBI:49883"/>
    </cofactor>
</comment>
<dbReference type="Gene3D" id="3.80.30.20">
    <property type="entry name" value="tm_1862 like domain"/>
    <property type="match status" value="1"/>
</dbReference>
<dbReference type="PROSITE" id="PS01278">
    <property type="entry name" value="MTTASE_RADICAL"/>
    <property type="match status" value="1"/>
</dbReference>
<dbReference type="SMART" id="SM00729">
    <property type="entry name" value="Elp3"/>
    <property type="match status" value="1"/>
</dbReference>